<accession>A0A5A7QLV5</accession>
<dbReference type="AlphaFoldDB" id="A0A5A7QLV5"/>
<gene>
    <name evidence="1" type="ORF">STAS_23185</name>
</gene>
<evidence type="ECO:0000313" key="1">
    <source>
        <dbReference type="EMBL" id="GER46154.1"/>
    </source>
</evidence>
<reference evidence="2" key="1">
    <citation type="journal article" date="2019" name="Curr. Biol.">
        <title>Genome Sequence of Striga asiatica Provides Insight into the Evolution of Plant Parasitism.</title>
        <authorList>
            <person name="Yoshida S."/>
            <person name="Kim S."/>
            <person name="Wafula E.K."/>
            <person name="Tanskanen J."/>
            <person name="Kim Y.M."/>
            <person name="Honaas L."/>
            <person name="Yang Z."/>
            <person name="Spallek T."/>
            <person name="Conn C.E."/>
            <person name="Ichihashi Y."/>
            <person name="Cheong K."/>
            <person name="Cui S."/>
            <person name="Der J.P."/>
            <person name="Gundlach H."/>
            <person name="Jiao Y."/>
            <person name="Hori C."/>
            <person name="Ishida J.K."/>
            <person name="Kasahara H."/>
            <person name="Kiba T."/>
            <person name="Kim M.S."/>
            <person name="Koo N."/>
            <person name="Laohavisit A."/>
            <person name="Lee Y.H."/>
            <person name="Lumba S."/>
            <person name="McCourt P."/>
            <person name="Mortimer J.C."/>
            <person name="Mutuku J.M."/>
            <person name="Nomura T."/>
            <person name="Sasaki-Sekimoto Y."/>
            <person name="Seto Y."/>
            <person name="Wang Y."/>
            <person name="Wakatake T."/>
            <person name="Sakakibara H."/>
            <person name="Demura T."/>
            <person name="Yamaguchi S."/>
            <person name="Yoneyama K."/>
            <person name="Manabe R.I."/>
            <person name="Nelson D.C."/>
            <person name="Schulman A.H."/>
            <person name="Timko M.P."/>
            <person name="dePamphilis C.W."/>
            <person name="Choi D."/>
            <person name="Shirasu K."/>
        </authorList>
    </citation>
    <scope>NUCLEOTIDE SEQUENCE [LARGE SCALE GENOMIC DNA]</scope>
    <source>
        <strain evidence="2">cv. UVA1</strain>
    </source>
</reference>
<protein>
    <submittedName>
        <fullName evidence="1">ABC transporter</fullName>
    </submittedName>
</protein>
<evidence type="ECO:0000313" key="2">
    <source>
        <dbReference type="Proteomes" id="UP000325081"/>
    </source>
</evidence>
<organism evidence="1 2">
    <name type="scientific">Striga asiatica</name>
    <name type="common">Asiatic witchweed</name>
    <name type="synonym">Buchnera asiatica</name>
    <dbReference type="NCBI Taxonomy" id="4170"/>
    <lineage>
        <taxon>Eukaryota</taxon>
        <taxon>Viridiplantae</taxon>
        <taxon>Streptophyta</taxon>
        <taxon>Embryophyta</taxon>
        <taxon>Tracheophyta</taxon>
        <taxon>Spermatophyta</taxon>
        <taxon>Magnoliopsida</taxon>
        <taxon>eudicotyledons</taxon>
        <taxon>Gunneridae</taxon>
        <taxon>Pentapetalae</taxon>
        <taxon>asterids</taxon>
        <taxon>lamiids</taxon>
        <taxon>Lamiales</taxon>
        <taxon>Orobanchaceae</taxon>
        <taxon>Buchnereae</taxon>
        <taxon>Striga</taxon>
    </lineage>
</organism>
<name>A0A5A7QLV5_STRAF</name>
<proteinExistence type="predicted"/>
<keyword evidence="2" id="KW-1185">Reference proteome</keyword>
<dbReference type="EMBL" id="BKCP01007405">
    <property type="protein sequence ID" value="GER46154.1"/>
    <property type="molecule type" value="Genomic_DNA"/>
</dbReference>
<comment type="caution">
    <text evidence="1">The sequence shown here is derived from an EMBL/GenBank/DDBJ whole genome shotgun (WGS) entry which is preliminary data.</text>
</comment>
<dbReference type="Proteomes" id="UP000325081">
    <property type="component" value="Unassembled WGS sequence"/>
</dbReference>
<sequence length="100" mass="11514">MACGVVAQHGRRWERVCVLPLSRFAKVFRTIMPLTHLLSGRRTHRWSKRGYNDQYVGIKLSLSCSFSVGLIQVCVNRLYIQPILSLGIAFYHIGSRRLRP</sequence>